<feature type="active site" description="Proton donor" evidence="12">
    <location>
        <position position="153"/>
    </location>
</feature>
<dbReference type="GO" id="GO:0004346">
    <property type="term" value="F:glucose-6-phosphatase activity"/>
    <property type="evidence" value="ECO:0007669"/>
    <property type="project" value="UniProtKB-EC"/>
</dbReference>
<keyword evidence="6 14" id="KW-0812">Transmembrane</keyword>
<dbReference type="PIRSF" id="PIRSF000905">
    <property type="entry name" value="Glucose-6-phosphatase"/>
    <property type="match status" value="1"/>
</dbReference>
<dbReference type="STRING" id="8083.ENSXMAP00000017637"/>
<dbReference type="InterPro" id="IPR000326">
    <property type="entry name" value="PAP2/HPO"/>
</dbReference>
<feature type="transmembrane region" description="Helical" evidence="14">
    <location>
        <begin position="317"/>
        <end position="335"/>
    </location>
</feature>
<dbReference type="FunFam" id="1.20.144.10:FF:000018">
    <property type="entry name" value="Glucose-6-phosphatase"/>
    <property type="match status" value="1"/>
</dbReference>
<reference evidence="16" key="4">
    <citation type="submission" date="2025-09" db="UniProtKB">
        <authorList>
            <consortium name="Ensembl"/>
        </authorList>
    </citation>
    <scope>IDENTIFICATION</scope>
    <source>
        <strain evidence="16">JP 163 A</strain>
    </source>
</reference>
<feature type="transmembrane region" description="Helical" evidence="14">
    <location>
        <begin position="186"/>
        <end position="205"/>
    </location>
</feature>
<dbReference type="PANTHER" id="PTHR12591:SF2">
    <property type="entry name" value="GLUCOSE-6-PHOSPHATASE 3"/>
    <property type="match status" value="1"/>
</dbReference>
<evidence type="ECO:0000256" key="6">
    <source>
        <dbReference type="ARBA" id="ARBA00022692"/>
    </source>
</evidence>
<evidence type="ECO:0000256" key="8">
    <source>
        <dbReference type="ARBA" id="ARBA00022824"/>
    </source>
</evidence>
<evidence type="ECO:0000256" key="7">
    <source>
        <dbReference type="ARBA" id="ARBA00022801"/>
    </source>
</evidence>
<dbReference type="GO" id="GO:0006094">
    <property type="term" value="P:gluconeogenesis"/>
    <property type="evidence" value="ECO:0007669"/>
    <property type="project" value="UniProtKB-UniPathway"/>
</dbReference>
<dbReference type="FunCoup" id="M4AT42">
    <property type="interactions" value="310"/>
</dbReference>
<dbReference type="KEGG" id="xma:102231471"/>
<evidence type="ECO:0000259" key="15">
    <source>
        <dbReference type="SMART" id="SM00014"/>
    </source>
</evidence>
<dbReference type="InterPro" id="IPR016275">
    <property type="entry name" value="Glucose-6-phosphatase"/>
</dbReference>
<comment type="similarity">
    <text evidence="3">Belongs to the glucose-6-phosphatase family.</text>
</comment>
<reference evidence="17" key="1">
    <citation type="submission" date="2012-01" db="EMBL/GenBank/DDBJ databases">
        <authorList>
            <person name="Walter R."/>
            <person name="Schartl M."/>
            <person name="Warren W."/>
        </authorList>
    </citation>
    <scope>NUCLEOTIDE SEQUENCE [LARGE SCALE GENOMIC DNA]</scope>
    <source>
        <strain evidence="17">JP 163 A</strain>
    </source>
</reference>
<evidence type="ECO:0000256" key="3">
    <source>
        <dbReference type="ARBA" id="ARBA00009266"/>
    </source>
</evidence>
<keyword evidence="9 14" id="KW-1133">Transmembrane helix</keyword>
<evidence type="ECO:0000256" key="14">
    <source>
        <dbReference type="SAM" id="Phobius"/>
    </source>
</evidence>
<keyword evidence="5" id="KW-0312">Gluconeogenesis</keyword>
<evidence type="ECO:0000256" key="1">
    <source>
        <dbReference type="ARBA" id="ARBA00004477"/>
    </source>
</evidence>
<dbReference type="GO" id="GO:0005789">
    <property type="term" value="C:endoplasmic reticulum membrane"/>
    <property type="evidence" value="ECO:0007669"/>
    <property type="project" value="UniProtKB-SubCell"/>
</dbReference>
<evidence type="ECO:0000256" key="5">
    <source>
        <dbReference type="ARBA" id="ARBA00022432"/>
    </source>
</evidence>
<dbReference type="SUPFAM" id="SSF48317">
    <property type="entry name" value="Acid phosphatase/Vanadium-dependent haloperoxidase"/>
    <property type="match status" value="1"/>
</dbReference>
<dbReference type="OrthoDB" id="6416209at2759"/>
<evidence type="ECO:0000313" key="17">
    <source>
        <dbReference type="Proteomes" id="UP000002852"/>
    </source>
</evidence>
<evidence type="ECO:0000313" key="16">
    <source>
        <dbReference type="Ensembl" id="ENSXMAP00000017637.1"/>
    </source>
</evidence>
<dbReference type="InParanoid" id="M4AT42"/>
<dbReference type="OMA" id="KKWCSRA"/>
<dbReference type="EC" id="3.1.3.9" evidence="4"/>
<evidence type="ECO:0000256" key="11">
    <source>
        <dbReference type="ARBA" id="ARBA00039337"/>
    </source>
</evidence>
<keyword evidence="7" id="KW-0378">Hydrolase</keyword>
<dbReference type="Gene3D" id="1.20.144.10">
    <property type="entry name" value="Phosphatidic acid phosphatase type 2/haloperoxidase"/>
    <property type="match status" value="1"/>
</dbReference>
<dbReference type="InterPro" id="IPR036938">
    <property type="entry name" value="PAP2/HPO_sf"/>
</dbReference>
<feature type="active site" description="Nucleophile" evidence="12">
    <location>
        <position position="206"/>
    </location>
</feature>
<dbReference type="PANTHER" id="PTHR12591">
    <property type="entry name" value="GLUCOSE-6-PHOSPHATASE"/>
    <property type="match status" value="1"/>
</dbReference>
<dbReference type="CTD" id="92579"/>
<feature type="transmembrane region" description="Helical" evidence="14">
    <location>
        <begin position="341"/>
        <end position="366"/>
    </location>
</feature>
<dbReference type="Pfam" id="PF01569">
    <property type="entry name" value="PAP2"/>
    <property type="match status" value="1"/>
</dbReference>
<organism evidence="16 17">
    <name type="scientific">Xiphophorus maculatus</name>
    <name type="common">Southern platyfish</name>
    <name type="synonym">Platypoecilus maculatus</name>
    <dbReference type="NCBI Taxonomy" id="8083"/>
    <lineage>
        <taxon>Eukaryota</taxon>
        <taxon>Metazoa</taxon>
        <taxon>Chordata</taxon>
        <taxon>Craniata</taxon>
        <taxon>Vertebrata</taxon>
        <taxon>Euteleostomi</taxon>
        <taxon>Actinopterygii</taxon>
        <taxon>Neopterygii</taxon>
        <taxon>Teleostei</taxon>
        <taxon>Neoteleostei</taxon>
        <taxon>Acanthomorphata</taxon>
        <taxon>Ovalentaria</taxon>
        <taxon>Atherinomorphae</taxon>
        <taxon>Cyprinodontiformes</taxon>
        <taxon>Poeciliidae</taxon>
        <taxon>Poeciliinae</taxon>
        <taxon>Xiphophorus</taxon>
    </lineage>
</organism>
<keyword evidence="8" id="KW-0256">Endoplasmic reticulum</keyword>
<dbReference type="SMART" id="SM00014">
    <property type="entry name" value="acidPPc"/>
    <property type="match status" value="1"/>
</dbReference>
<dbReference type="HOGENOM" id="CLU_052517_0_0_1"/>
<dbReference type="GeneID" id="102231471"/>
<feature type="domain" description="Phosphatidic acid phosphatase type 2/haloperoxidase" evidence="15">
    <location>
        <begin position="92"/>
        <end position="226"/>
    </location>
</feature>
<keyword evidence="10 14" id="KW-0472">Membrane</keyword>
<comment type="subcellular location">
    <subcellularLocation>
        <location evidence="1">Endoplasmic reticulum membrane</location>
        <topology evidence="1">Multi-pass membrane protein</topology>
    </subcellularLocation>
</comment>
<accession>M4AT42</accession>
<feature type="transmembrane region" description="Helical" evidence="14">
    <location>
        <begin position="76"/>
        <end position="101"/>
    </location>
</feature>
<dbReference type="GeneTree" id="ENSGT00950000183150"/>
<dbReference type="eggNOG" id="ENOG502QS5D">
    <property type="taxonomic scope" value="Eukaryota"/>
</dbReference>
<reference evidence="16" key="3">
    <citation type="submission" date="2025-08" db="UniProtKB">
        <authorList>
            <consortium name="Ensembl"/>
        </authorList>
    </citation>
    <scope>IDENTIFICATION</scope>
    <source>
        <strain evidence="16">JP 163 A</strain>
    </source>
</reference>
<evidence type="ECO:0000256" key="2">
    <source>
        <dbReference type="ARBA" id="ARBA00004742"/>
    </source>
</evidence>
<evidence type="ECO:0000256" key="10">
    <source>
        <dbReference type="ARBA" id="ARBA00023136"/>
    </source>
</evidence>
<comment type="pathway">
    <text evidence="2">Carbohydrate biosynthesis; gluconeogenesis.</text>
</comment>
<sequence length="376" mass="42234">MPFLHVGSHSQSSWLGHERHIRRISISVIISPDLKDAVEMEAIHTKGIWMAEYLQQQTKNLEQFWLTITHFGDPQVGFLFVFPLTYFVCNRLGVAVLWVSALSEWLNLMLKWVLFGERPFWWVGECQLFVNTKPNISQFPCTCETGPGSPSGHSMVTAAVWWVVVPPLSSFLHSHTHCWVISAAPYLIYGLLLGAVGISRIFILAHFPHQVVTGIIAGIFLGIFLVRRVPEGRPLLFFVSFSAGMLFSALILNAGLQLVGIDLFWTVALAKKWCSRADWIRLDTVPLSSLARDCGTLLGLGLAQYWKQGGLSFNHRALSLAVSSIGLYLMYILPFPDKSQGLFYCLVFIKFTLVPLIVMVVSPGLVHVFTRKMKKD</sequence>
<feature type="transmembrane region" description="Helical" evidence="14">
    <location>
        <begin position="211"/>
        <end position="229"/>
    </location>
</feature>
<reference evidence="17" key="2">
    <citation type="journal article" date="2013" name="Nat. Genet.">
        <title>The genome of the platyfish, Xiphophorus maculatus, provides insights into evolutionary adaptation and several complex traits.</title>
        <authorList>
            <person name="Schartl M."/>
            <person name="Walter R.B."/>
            <person name="Shen Y."/>
            <person name="Garcia T."/>
            <person name="Catchen J."/>
            <person name="Amores A."/>
            <person name="Braasch I."/>
            <person name="Chalopin D."/>
            <person name="Volff J.N."/>
            <person name="Lesch K.P."/>
            <person name="Bisazza A."/>
            <person name="Minx P."/>
            <person name="Hillier L."/>
            <person name="Wilson R.K."/>
            <person name="Fuerstenberg S."/>
            <person name="Boore J."/>
            <person name="Searle S."/>
            <person name="Postlethwait J.H."/>
            <person name="Warren W.C."/>
        </authorList>
    </citation>
    <scope>NUCLEOTIDE SEQUENCE [LARGE SCALE GENOMIC DNA]</scope>
    <source>
        <strain evidence="17">JP 163 A</strain>
    </source>
</reference>
<evidence type="ECO:0000256" key="13">
    <source>
        <dbReference type="PIRSR" id="PIRSR000905-2"/>
    </source>
</evidence>
<proteinExistence type="inferred from homology"/>
<feature type="binding site" evidence="13">
    <location>
        <position position="200"/>
    </location>
    <ligand>
        <name>substrate</name>
    </ligand>
</feature>
<evidence type="ECO:0000256" key="12">
    <source>
        <dbReference type="PIRSR" id="PIRSR000905-1"/>
    </source>
</evidence>
<dbReference type="Ensembl" id="ENSXMAT00000017662.2">
    <property type="protein sequence ID" value="ENSXMAP00000017637.1"/>
    <property type="gene ID" value="ENSXMAG00000017595.2"/>
</dbReference>
<evidence type="ECO:0000256" key="4">
    <source>
        <dbReference type="ARBA" id="ARBA00012634"/>
    </source>
</evidence>
<dbReference type="GO" id="GO:0051156">
    <property type="term" value="P:glucose 6-phosphate metabolic process"/>
    <property type="evidence" value="ECO:0007669"/>
    <property type="project" value="TreeGrafter"/>
</dbReference>
<dbReference type="AlphaFoldDB" id="M4AT42"/>
<dbReference type="UniPathway" id="UPA00138"/>
<feature type="transmembrane region" description="Helical" evidence="14">
    <location>
        <begin position="236"/>
        <end position="265"/>
    </location>
</feature>
<dbReference type="Proteomes" id="UP000002852">
    <property type="component" value="Unassembled WGS sequence"/>
</dbReference>
<keyword evidence="17" id="KW-1185">Reference proteome</keyword>
<protein>
    <recommendedName>
        <fullName evidence="11">Glucose-6-phosphatase 3</fullName>
        <ecNumber evidence="4">3.1.3.9</ecNumber>
    </recommendedName>
</protein>
<feature type="binding site" evidence="13">
    <location>
        <position position="118"/>
    </location>
    <ligand>
        <name>substrate</name>
    </ligand>
</feature>
<name>M4AT42_XIPMA</name>
<dbReference type="RefSeq" id="XP_005794764.2">
    <property type="nucleotide sequence ID" value="XM_005794707.2"/>
</dbReference>
<evidence type="ECO:0000256" key="9">
    <source>
        <dbReference type="ARBA" id="ARBA00022989"/>
    </source>
</evidence>